<proteinExistence type="inferred from homology"/>
<dbReference type="SMART" id="SM00220">
    <property type="entry name" value="S_TKc"/>
    <property type="match status" value="1"/>
</dbReference>
<dbReference type="PROSITE" id="PS00107">
    <property type="entry name" value="PROTEIN_KINASE_ATP"/>
    <property type="match status" value="1"/>
</dbReference>
<dbReference type="PROSITE" id="PS00108">
    <property type="entry name" value="PROTEIN_KINASE_ST"/>
    <property type="match status" value="1"/>
</dbReference>
<keyword evidence="5" id="KW-0418">Kinase</keyword>
<evidence type="ECO:0000256" key="8">
    <source>
        <dbReference type="ARBA" id="ARBA00072095"/>
    </source>
</evidence>
<dbReference type="GO" id="GO:0006950">
    <property type="term" value="P:response to stress"/>
    <property type="evidence" value="ECO:0007669"/>
    <property type="project" value="UniProtKB-ARBA"/>
</dbReference>
<organism evidence="12">
    <name type="scientific">Anopheles darlingi</name>
    <name type="common">Mosquito</name>
    <dbReference type="NCBI Taxonomy" id="43151"/>
    <lineage>
        <taxon>Eukaryota</taxon>
        <taxon>Metazoa</taxon>
        <taxon>Ecdysozoa</taxon>
        <taxon>Arthropoda</taxon>
        <taxon>Hexapoda</taxon>
        <taxon>Insecta</taxon>
        <taxon>Pterygota</taxon>
        <taxon>Neoptera</taxon>
        <taxon>Endopterygota</taxon>
        <taxon>Diptera</taxon>
        <taxon>Nematocera</taxon>
        <taxon>Culicoidea</taxon>
        <taxon>Culicidae</taxon>
        <taxon>Anophelinae</taxon>
        <taxon>Anopheles</taxon>
    </lineage>
</organism>
<dbReference type="InterPro" id="IPR018181">
    <property type="entry name" value="Heat_shock_70_CS"/>
</dbReference>
<dbReference type="InterPro" id="IPR000719">
    <property type="entry name" value="Prot_kinase_dom"/>
</dbReference>
<evidence type="ECO:0000259" key="11">
    <source>
        <dbReference type="PROSITE" id="PS50011"/>
    </source>
</evidence>
<dbReference type="FunFam" id="1.10.510.10:FF:001076">
    <property type="entry name" value="Altered disjunction"/>
    <property type="match status" value="1"/>
</dbReference>
<dbReference type="SUPFAM" id="SSF100920">
    <property type="entry name" value="Heat shock protein 70kD (HSP70), peptide-binding domain"/>
    <property type="match status" value="1"/>
</dbReference>
<keyword evidence="3" id="KW-0808">Transferase</keyword>
<dbReference type="SUPFAM" id="SSF53067">
    <property type="entry name" value="Actin-like ATPase domain"/>
    <property type="match status" value="2"/>
</dbReference>
<comment type="similarity">
    <text evidence="1">Belongs to the heat shock protein 70 family.</text>
</comment>
<dbReference type="SUPFAM" id="SSF56112">
    <property type="entry name" value="Protein kinase-like (PK-like)"/>
    <property type="match status" value="1"/>
</dbReference>
<dbReference type="FunFam" id="1.20.1270.10:FF:000003">
    <property type="entry name" value="heat shock cognate 71 kDa protein-like"/>
    <property type="match status" value="1"/>
</dbReference>
<evidence type="ECO:0000256" key="6">
    <source>
        <dbReference type="ARBA" id="ARBA00022840"/>
    </source>
</evidence>
<dbReference type="Gene3D" id="3.30.30.30">
    <property type="match status" value="1"/>
</dbReference>
<reference evidence="13" key="4">
    <citation type="submission" date="2015-06" db="UniProtKB">
        <authorList>
            <consortium name="EnsemblMetazoa"/>
        </authorList>
    </citation>
    <scope>IDENTIFICATION</scope>
</reference>
<dbReference type="InterPro" id="IPR043129">
    <property type="entry name" value="ATPase_NBD"/>
</dbReference>
<keyword evidence="6 9" id="KW-0067">ATP-binding</keyword>
<dbReference type="FunFam" id="3.30.200.20:FF:000131">
    <property type="entry name" value="Dual specificity protein kinase TTK"/>
    <property type="match status" value="1"/>
</dbReference>
<evidence type="ECO:0000256" key="9">
    <source>
        <dbReference type="PROSITE-ProRule" id="PRU10141"/>
    </source>
</evidence>
<dbReference type="InterPro" id="IPR013126">
    <property type="entry name" value="Hsp_70_fam"/>
</dbReference>
<evidence type="ECO:0000256" key="2">
    <source>
        <dbReference type="ARBA" id="ARBA00022527"/>
    </source>
</evidence>
<dbReference type="Proteomes" id="UP000000673">
    <property type="component" value="Unassembled WGS sequence"/>
</dbReference>
<dbReference type="InterPro" id="IPR029047">
    <property type="entry name" value="HSP70_peptide-bd_sf"/>
</dbReference>
<keyword evidence="14" id="KW-1185">Reference proteome</keyword>
<dbReference type="PROSITE" id="PS50011">
    <property type="entry name" value="PROTEIN_KINASE_DOM"/>
    <property type="match status" value="1"/>
</dbReference>
<evidence type="ECO:0000256" key="5">
    <source>
        <dbReference type="ARBA" id="ARBA00022777"/>
    </source>
</evidence>
<dbReference type="PANTHER" id="PTHR19375">
    <property type="entry name" value="HEAT SHOCK PROTEIN 70KDA"/>
    <property type="match status" value="1"/>
</dbReference>
<feature type="region of interest" description="Disordered" evidence="10">
    <location>
        <begin position="101"/>
        <end position="213"/>
    </location>
</feature>
<dbReference type="InterPro" id="IPR008271">
    <property type="entry name" value="Ser/Thr_kinase_AS"/>
</dbReference>
<evidence type="ECO:0000313" key="14">
    <source>
        <dbReference type="Proteomes" id="UP000000673"/>
    </source>
</evidence>
<keyword evidence="2" id="KW-0723">Serine/threonine-protein kinase</keyword>
<gene>
    <name evidence="12" type="ORF">AND_005135</name>
</gene>
<reference evidence="12" key="3">
    <citation type="journal article" date="2013" name="Nucleic Acids Res.">
        <title>The genome of Anopheles darlingi, the main neotropical malaria vector.</title>
        <authorList>
            <person name="Marinotti O."/>
            <person name="Cerqueira G.C."/>
            <person name="de Almeida L.G."/>
            <person name="Ferro M.I."/>
            <person name="Loreto E.L."/>
            <person name="Zaha A."/>
            <person name="Teixeira S.M."/>
            <person name="Wespiser A.R."/>
            <person name="Almeida E Silva A."/>
            <person name="Schlindwein A.D."/>
            <person name="Pacheco A.C."/>
            <person name="Silva A.L."/>
            <person name="Graveley B.R."/>
            <person name="Walenz B.P."/>
            <person name="Lima Bde A."/>
            <person name="Ribeiro C.A."/>
            <person name="Nunes-Silva C.G."/>
            <person name="de Carvalho C.R."/>
            <person name="Soares C.M."/>
            <person name="de Menezes C.B."/>
            <person name="Matiolli C."/>
            <person name="Caffrey D."/>
            <person name="Araujo D.A."/>
            <person name="de Oliveira D.M."/>
            <person name="Golenbock D."/>
            <person name="Grisard E.C."/>
            <person name="Fantinatti-Garboggini F."/>
            <person name="de Carvalho F.M."/>
            <person name="Barcellos F.G."/>
            <person name="Prosdocimi F."/>
            <person name="May G."/>
            <person name="Azevedo Junior G.M."/>
            <person name="Guimaraes G.M."/>
            <person name="Goldman G.H."/>
            <person name="Padilha I.Q."/>
            <person name="Batista Jda S."/>
            <person name="Ferro J.A."/>
            <person name="Ribeiro J.M."/>
            <person name="Fietto J.L."/>
            <person name="Dabbas K.M."/>
            <person name="Cerdeira L."/>
            <person name="Agnez-Lima L.F."/>
            <person name="Brocchi M."/>
            <person name="de Carvalho M.O."/>
            <person name="Teixeira Mde M."/>
            <person name="Diniz Maia Mde M."/>
            <person name="Goldman M.H."/>
            <person name="Cruz Schneider M.P."/>
            <person name="Felipe M.S."/>
            <person name="Hungria M."/>
            <person name="Nicolas M.F."/>
            <person name="Pereira M."/>
            <person name="Montes M.A."/>
            <person name="Cantao M.E."/>
            <person name="Vincentz M."/>
            <person name="Rafael M.S."/>
            <person name="Silverman N."/>
            <person name="Stoco P.H."/>
            <person name="Souza R.C."/>
            <person name="Vicentini R."/>
            <person name="Gazzinelli R.T."/>
            <person name="Neves Rde O."/>
            <person name="Silva R."/>
            <person name="Astolfi-Filho S."/>
            <person name="Maciel T.E."/>
            <person name="Urmenyi T.P."/>
            <person name="Tadei W.P."/>
            <person name="Camargo E.P."/>
            <person name="de Vasconcelos A.T."/>
        </authorList>
    </citation>
    <scope>NUCLEOTIDE SEQUENCE</scope>
</reference>
<dbReference type="Gene3D" id="2.60.34.10">
    <property type="entry name" value="Substrate Binding Domain Of DNAk, Chain A, domain 1"/>
    <property type="match status" value="1"/>
</dbReference>
<dbReference type="Gene3D" id="3.30.420.40">
    <property type="match status" value="2"/>
</dbReference>
<dbReference type="InterPro" id="IPR029048">
    <property type="entry name" value="HSP70_C_sf"/>
</dbReference>
<keyword evidence="7" id="KW-0346">Stress response</keyword>
<dbReference type="STRING" id="43151.W5JFK7"/>
<dbReference type="FunFam" id="3.30.420.40:FF:000172">
    <property type="entry name" value="Heat shock 70 kDa protein"/>
    <property type="match status" value="1"/>
</dbReference>
<evidence type="ECO:0000256" key="10">
    <source>
        <dbReference type="SAM" id="MobiDB-lite"/>
    </source>
</evidence>
<dbReference type="VEuPathDB" id="VectorBase:ADAC005135"/>
<dbReference type="GO" id="GO:0005524">
    <property type="term" value="F:ATP binding"/>
    <property type="evidence" value="ECO:0007669"/>
    <property type="project" value="UniProtKB-UniRule"/>
</dbReference>
<evidence type="ECO:0000313" key="12">
    <source>
        <dbReference type="EMBL" id="ETN63157.1"/>
    </source>
</evidence>
<dbReference type="EnsemblMetazoa" id="ADAC005135-RA">
    <property type="protein sequence ID" value="ADAC005135-PA"/>
    <property type="gene ID" value="ADAC005135"/>
</dbReference>
<dbReference type="PROSITE" id="PS00329">
    <property type="entry name" value="HSP70_2"/>
    <property type="match status" value="1"/>
</dbReference>
<evidence type="ECO:0000313" key="13">
    <source>
        <dbReference type="EnsemblMetazoa" id="ADAC005135-PA"/>
    </source>
</evidence>
<accession>W5JFK7</accession>
<sequence>MEMEAKTFDAFGGIKHHTEITTIDDHNSREKDSSEERSPRCFRATRSFQPKRVSELPPLESDSDSDGDGNLNCAILNDSFLLTPSKCAEDFGSAQKKSVVKSTAHKQNNDTIPKSRMKLEDKLSSSTEITAQTTVKRHPLTERPVHDQLQINNKDRSPTKTGSSNNEINTEPSNKVERPPKLDANGSHSPPRANVPGERSEADRSRHQFVTPRDKFPVVQMRGTGSRMLTSTALRGSRDSVENEFKSQKILFATPLAIARAPVMSMANDSLNLSLLDTPVKQKEPSILTPIEEHRSQSSTKRSADKLFGSCEPAPPLPEPVLVAPTPKVDIKCDSTAETNDHQQPPKERLISINGKDYLVMKKLGSGGSSSVFLAKQVSSGLECAVKLVNLNGDANLVEGYLNETRLLAKLQTNENVIALYDYAHIPEAGQLFLVMEKGECDLHRILQTYTKDIPLYSLVSIWHQMVQCVHYIHEKGVIHLDLKPANFLMIRGRLKLIDFGIASNISYDSTSIMKFSQAGTFNYISPEALIDTSSDMSPVGAQPRIKMSKKSDIWSLGCILYLLLYKRTPFAHIKNVYTKVNAITNPSTVIEYPALASYYPAMLLDILKRCLRYDAKTRASTAELLEYPYDMLIPLNKLMAAAKAPAVGIDLGTTYSCVGVFQHGKVEIIANDQGNRTTPSYVAFTDTERLIGDAAKNQVAMNPTNTIFDAKRLIGRKFDDPAIQADMKHWPFDVESIEGKPKIKVEYKGETKSFFPEEVSSMVLTKMKETAEAYLGKTVTNAVITVPAYFNDSQRQATKDAGTISGLNVLRIINEPTAAAIAYGLDKKTAGERNVLIFDLGGGTFDVSILSIDDGIFEVKSTAGDTHLGGEDFDNRLVNHFAQEFKRKHKKDLSTNKRALRRLRTACERAKRTLSSSTQASIEIDSLFEGTDFYTSITRARFEELNADLFRSTMEPVEKALRDAKMDKASIHDIVLVGGSTRIPKVQKLLQDFFNGKELNKSINPDEAVAYGAAVQAAILHGDKSEEVQDLLLLDVTPLSLGIETAGGVMSVLIKRNTTIPTKQTQTFTTYSDNQPGVLIQVFEGERAMTKDNNLLGKFELSGIPPAPRGVPQIEVTFDIDANGILNVTALEKSTNKENKITITNDKGRLSKEDIERMVNEAEKYRTEDEKQKETISAKNALESYCFNMKATMEDDKLKDKITDSDKTIVLDKCNDTIKWLDANQLADKEEYEHRQKELESVCNPIISKLYQGAGGAPGGMPGFPGGAPGAAGAGGAAGGAGSGSGPTIEEVD</sequence>
<dbReference type="Gene3D" id="1.10.510.10">
    <property type="entry name" value="Transferase(Phosphotransferase) domain 1"/>
    <property type="match status" value="1"/>
</dbReference>
<reference evidence="12 14" key="1">
    <citation type="journal article" date="2010" name="BMC Genomics">
        <title>Combination of measures distinguishes pre-miRNAs from other stem-loops in the genome of the newly sequenced Anopheles darlingi.</title>
        <authorList>
            <person name="Mendes N.D."/>
            <person name="Freitas A.T."/>
            <person name="Vasconcelos A.T."/>
            <person name="Sagot M.F."/>
        </authorList>
    </citation>
    <scope>NUCLEOTIDE SEQUENCE</scope>
</reference>
<dbReference type="FunFam" id="3.30.30.30:FF:000001">
    <property type="entry name" value="heat shock 70 kDa protein-like"/>
    <property type="match status" value="1"/>
</dbReference>
<dbReference type="PRINTS" id="PR00301">
    <property type="entry name" value="HEATSHOCK70"/>
</dbReference>
<dbReference type="EMBL" id="ADMH02001287">
    <property type="protein sequence ID" value="ETN63157.1"/>
    <property type="molecule type" value="Genomic_DNA"/>
</dbReference>
<dbReference type="OMA" id="VKMVQCV"/>
<dbReference type="GO" id="GO:0140662">
    <property type="term" value="F:ATP-dependent protein folding chaperone"/>
    <property type="evidence" value="ECO:0007669"/>
    <property type="project" value="InterPro"/>
</dbReference>
<dbReference type="InterPro" id="IPR017441">
    <property type="entry name" value="Protein_kinase_ATP_BS"/>
</dbReference>
<dbReference type="PROSITE" id="PS00297">
    <property type="entry name" value="HSP70_1"/>
    <property type="match status" value="1"/>
</dbReference>
<dbReference type="SUPFAM" id="SSF100934">
    <property type="entry name" value="Heat shock protein 70kD (HSP70), C-terminal subdomain"/>
    <property type="match status" value="1"/>
</dbReference>
<dbReference type="Gene3D" id="1.20.1270.10">
    <property type="match status" value="1"/>
</dbReference>
<evidence type="ECO:0000256" key="1">
    <source>
        <dbReference type="ARBA" id="ARBA00007381"/>
    </source>
</evidence>
<evidence type="ECO:0000256" key="3">
    <source>
        <dbReference type="ARBA" id="ARBA00022679"/>
    </source>
</evidence>
<feature type="compositionally biased region" description="Basic and acidic residues" evidence="10">
    <location>
        <begin position="198"/>
        <end position="213"/>
    </location>
</feature>
<dbReference type="FunCoup" id="W5JFK7">
    <property type="interactions" value="1170"/>
</dbReference>
<dbReference type="FunFam" id="3.30.420.40:FF:000135">
    <property type="entry name" value="Heat shock cognate 71 kDa protein"/>
    <property type="match status" value="1"/>
</dbReference>
<feature type="domain" description="Protein kinase" evidence="11">
    <location>
        <begin position="358"/>
        <end position="631"/>
    </location>
</feature>
<feature type="region of interest" description="Disordered" evidence="10">
    <location>
        <begin position="19"/>
        <end position="67"/>
    </location>
</feature>
<evidence type="ECO:0000256" key="7">
    <source>
        <dbReference type="ARBA" id="ARBA00023016"/>
    </source>
</evidence>
<dbReference type="VEuPathDB" id="VectorBase:ADAR2_008711"/>
<dbReference type="FunFam" id="3.30.420.40:FF:000026">
    <property type="entry name" value="Heat shock protein 70"/>
    <property type="match status" value="1"/>
</dbReference>
<dbReference type="InterPro" id="IPR011009">
    <property type="entry name" value="Kinase-like_dom_sf"/>
</dbReference>
<evidence type="ECO:0000256" key="4">
    <source>
        <dbReference type="ARBA" id="ARBA00022741"/>
    </source>
</evidence>
<dbReference type="Gene3D" id="3.30.200.20">
    <property type="entry name" value="Phosphorylase Kinase, domain 1"/>
    <property type="match status" value="1"/>
</dbReference>
<feature type="compositionally biased region" description="Polar residues" evidence="10">
    <location>
        <begin position="159"/>
        <end position="173"/>
    </location>
</feature>
<dbReference type="CDD" id="cd10233">
    <property type="entry name" value="ASKHA_NBD_HSP70_HSPA1"/>
    <property type="match status" value="1"/>
</dbReference>
<name>W5JFK7_ANODA</name>
<dbReference type="Pfam" id="PF00012">
    <property type="entry name" value="HSP70"/>
    <property type="match status" value="1"/>
</dbReference>
<dbReference type="GO" id="GO:0004674">
    <property type="term" value="F:protein serine/threonine kinase activity"/>
    <property type="evidence" value="ECO:0007669"/>
    <property type="project" value="UniProtKB-KW"/>
</dbReference>
<feature type="binding site" evidence="9">
    <location>
        <position position="387"/>
    </location>
    <ligand>
        <name>ATP</name>
        <dbReference type="ChEBI" id="CHEBI:30616"/>
    </ligand>
</feature>
<dbReference type="eggNOG" id="KOG0101">
    <property type="taxonomic scope" value="Eukaryota"/>
</dbReference>
<protein>
    <recommendedName>
        <fullName evidence="8">Heat shock 70 kDa protein cognate 4</fullName>
    </recommendedName>
</protein>
<dbReference type="Pfam" id="PF00069">
    <property type="entry name" value="Pkinase"/>
    <property type="match status" value="1"/>
</dbReference>
<dbReference type="PROSITE" id="PS01036">
    <property type="entry name" value="HSP70_3"/>
    <property type="match status" value="1"/>
</dbReference>
<feature type="compositionally biased region" description="Basic and acidic residues" evidence="10">
    <location>
        <begin position="19"/>
        <end position="39"/>
    </location>
</feature>
<dbReference type="HOGENOM" id="CLU_261993_0_0_1"/>
<reference evidence="12" key="2">
    <citation type="submission" date="2010-05" db="EMBL/GenBank/DDBJ databases">
        <authorList>
            <person name="Almeida L.G."/>
            <person name="Nicolas M.F."/>
            <person name="Souza R.C."/>
            <person name="Vasconcelos A.T.R."/>
        </authorList>
    </citation>
    <scope>NUCLEOTIDE SEQUENCE</scope>
</reference>
<dbReference type="NCBIfam" id="NF001413">
    <property type="entry name" value="PRK00290.1"/>
    <property type="match status" value="1"/>
</dbReference>
<dbReference type="FunFam" id="2.60.34.10:FF:000002">
    <property type="entry name" value="Heat shock 70 kDa"/>
    <property type="match status" value="1"/>
</dbReference>
<dbReference type="FunFam" id="3.90.640.10:FF:000134">
    <property type="entry name" value="Heat shock cognate 71 kDa protein"/>
    <property type="match status" value="1"/>
</dbReference>
<feature type="compositionally biased region" description="Polar residues" evidence="10">
    <location>
        <begin position="124"/>
        <end position="134"/>
    </location>
</feature>
<dbReference type="VEuPathDB" id="VectorBase:ADAR2_004045"/>
<feature type="region of interest" description="Disordered" evidence="10">
    <location>
        <begin position="1255"/>
        <end position="1294"/>
    </location>
</feature>
<dbReference type="Gene3D" id="3.90.640.10">
    <property type="entry name" value="Actin, Chain A, domain 4"/>
    <property type="match status" value="1"/>
</dbReference>
<dbReference type="eggNOG" id="KOG0596">
    <property type="taxonomic scope" value="Eukaryota"/>
</dbReference>
<feature type="compositionally biased region" description="Gly residues" evidence="10">
    <location>
        <begin position="1255"/>
        <end position="1286"/>
    </location>
</feature>
<keyword evidence="4 9" id="KW-0547">Nucleotide-binding</keyword>